<comment type="subcellular location">
    <subcellularLocation>
        <location evidence="1">Cell membrane</location>
        <topology evidence="1">Multi-pass membrane protein</topology>
    </subcellularLocation>
</comment>
<accession>B1I4Q2</accession>
<sequence>MRILILVLLLGLALLLESTVLEFIRVAGVKPDLVLVLVVYYAIFNGPREGAFLGFLGGLAHDFLSGYYLGLNALAVAASGYVVGLGHIRLFKENHFVVAGIAFLATILVEGIRYLLLLFLGVTILPGEAWWGLIIPSGVYNAAVALLFHRRFYLSSTRGLLRIP</sequence>
<feature type="transmembrane region" description="Helical" evidence="8">
    <location>
        <begin position="96"/>
        <end position="117"/>
    </location>
</feature>
<reference evidence="10" key="1">
    <citation type="submission" date="2007-10" db="EMBL/GenBank/DDBJ databases">
        <title>Complete sequence of chromosome of Desulforudis audaxviator MP104C.</title>
        <authorList>
            <person name="Copeland A."/>
            <person name="Lucas S."/>
            <person name="Lapidus A."/>
            <person name="Barry K."/>
            <person name="Glavina del Rio T."/>
            <person name="Dalin E."/>
            <person name="Tice H."/>
            <person name="Bruce D."/>
            <person name="Pitluck S."/>
            <person name="Lowry S.R."/>
            <person name="Larimer F."/>
            <person name="Land M.L."/>
            <person name="Hauser L."/>
            <person name="Kyrpides N."/>
            <person name="Ivanova N.N."/>
            <person name="Richardson P."/>
        </authorList>
    </citation>
    <scope>NUCLEOTIDE SEQUENCE [LARGE SCALE GENOMIC DNA]</scope>
    <source>
        <strain evidence="10">MP104C</strain>
    </source>
</reference>
<gene>
    <name evidence="9" type="ordered locus">Daud_1464</name>
</gene>
<dbReference type="HOGENOM" id="CLU_132534_2_0_9"/>
<dbReference type="STRING" id="477974.Daud_1464"/>
<dbReference type="OrthoDB" id="9796616at2"/>
<keyword evidence="5" id="KW-0133">Cell shape</keyword>
<name>B1I4Q2_DESAP</name>
<evidence type="ECO:0000256" key="2">
    <source>
        <dbReference type="ARBA" id="ARBA00007776"/>
    </source>
</evidence>
<reference evidence="9 10" key="2">
    <citation type="journal article" date="2008" name="Science">
        <title>Environmental genomics reveals a single-species ecosystem deep within Earth.</title>
        <authorList>
            <person name="Chivian D."/>
            <person name="Brodie E.L."/>
            <person name="Alm E.J."/>
            <person name="Culley D.E."/>
            <person name="Dehal P.S."/>
            <person name="Desantis T.Z."/>
            <person name="Gihring T.M."/>
            <person name="Lapidus A."/>
            <person name="Lin L.H."/>
            <person name="Lowry S.R."/>
            <person name="Moser D.P."/>
            <person name="Richardson P.M."/>
            <person name="Southam G."/>
            <person name="Wanger G."/>
            <person name="Pratt L.M."/>
            <person name="Andersen G.L."/>
            <person name="Hazen T.C."/>
            <person name="Brockman F.J."/>
            <person name="Arkin A.P."/>
            <person name="Onstott T.C."/>
        </authorList>
    </citation>
    <scope>NUCLEOTIDE SEQUENCE [LARGE SCALE GENOMIC DNA]</scope>
    <source>
        <strain evidence="9 10">MP104C</strain>
    </source>
</reference>
<feature type="transmembrane region" description="Helical" evidence="8">
    <location>
        <begin position="129"/>
        <end position="148"/>
    </location>
</feature>
<dbReference type="Pfam" id="PF04093">
    <property type="entry name" value="MreD"/>
    <property type="match status" value="1"/>
</dbReference>
<evidence type="ECO:0000313" key="9">
    <source>
        <dbReference type="EMBL" id="ACA59970.1"/>
    </source>
</evidence>
<evidence type="ECO:0000256" key="7">
    <source>
        <dbReference type="ARBA" id="ARBA00023136"/>
    </source>
</evidence>
<dbReference type="InterPro" id="IPR007227">
    <property type="entry name" value="Cell_shape_determining_MreD"/>
</dbReference>
<dbReference type="EMBL" id="CP000860">
    <property type="protein sequence ID" value="ACA59970.1"/>
    <property type="molecule type" value="Genomic_DNA"/>
</dbReference>
<dbReference type="RefSeq" id="WP_012302555.1">
    <property type="nucleotide sequence ID" value="NC_010424.1"/>
</dbReference>
<comment type="similarity">
    <text evidence="2">Belongs to the MreD family.</text>
</comment>
<evidence type="ECO:0000256" key="1">
    <source>
        <dbReference type="ARBA" id="ARBA00004651"/>
    </source>
</evidence>
<keyword evidence="7 8" id="KW-0472">Membrane</keyword>
<evidence type="ECO:0000256" key="3">
    <source>
        <dbReference type="ARBA" id="ARBA00022475"/>
    </source>
</evidence>
<dbReference type="eggNOG" id="COG2891">
    <property type="taxonomic scope" value="Bacteria"/>
</dbReference>
<evidence type="ECO:0000256" key="5">
    <source>
        <dbReference type="ARBA" id="ARBA00022960"/>
    </source>
</evidence>
<protein>
    <submittedName>
        <fullName evidence="9">Uncharacterized protein</fullName>
    </submittedName>
</protein>
<keyword evidence="6 8" id="KW-1133">Transmembrane helix</keyword>
<dbReference type="AlphaFoldDB" id="B1I4Q2"/>
<dbReference type="KEGG" id="dau:Daud_1464"/>
<dbReference type="NCBIfam" id="TIGR03426">
    <property type="entry name" value="shape_MreD"/>
    <property type="match status" value="1"/>
</dbReference>
<feature type="transmembrane region" description="Helical" evidence="8">
    <location>
        <begin position="66"/>
        <end position="84"/>
    </location>
</feature>
<proteinExistence type="inferred from homology"/>
<keyword evidence="4 8" id="KW-0812">Transmembrane</keyword>
<dbReference type="GO" id="GO:0008360">
    <property type="term" value="P:regulation of cell shape"/>
    <property type="evidence" value="ECO:0007669"/>
    <property type="project" value="UniProtKB-KW"/>
</dbReference>
<organism evidence="9 10">
    <name type="scientific">Desulforudis audaxviator (strain MP104C)</name>
    <dbReference type="NCBI Taxonomy" id="477974"/>
    <lineage>
        <taxon>Bacteria</taxon>
        <taxon>Bacillati</taxon>
        <taxon>Bacillota</taxon>
        <taxon>Clostridia</taxon>
        <taxon>Thermoanaerobacterales</taxon>
        <taxon>Candidatus Desulforudaceae</taxon>
        <taxon>Candidatus Desulforudis</taxon>
    </lineage>
</organism>
<keyword evidence="3" id="KW-1003">Cell membrane</keyword>
<dbReference type="InterPro" id="IPR017225">
    <property type="entry name" value="Cell_shape_determin_MreD_prd"/>
</dbReference>
<dbReference type="GO" id="GO:0005886">
    <property type="term" value="C:plasma membrane"/>
    <property type="evidence" value="ECO:0007669"/>
    <property type="project" value="UniProtKB-SubCell"/>
</dbReference>
<evidence type="ECO:0000256" key="4">
    <source>
        <dbReference type="ARBA" id="ARBA00022692"/>
    </source>
</evidence>
<dbReference type="PIRSF" id="PIRSF037497">
    <property type="entry name" value="MreD_Clostridium/Treponema_prd"/>
    <property type="match status" value="1"/>
</dbReference>
<keyword evidence="10" id="KW-1185">Reference proteome</keyword>
<evidence type="ECO:0000313" key="10">
    <source>
        <dbReference type="Proteomes" id="UP000008544"/>
    </source>
</evidence>
<evidence type="ECO:0000256" key="8">
    <source>
        <dbReference type="SAM" id="Phobius"/>
    </source>
</evidence>
<dbReference type="Proteomes" id="UP000008544">
    <property type="component" value="Chromosome"/>
</dbReference>
<evidence type="ECO:0000256" key="6">
    <source>
        <dbReference type="ARBA" id="ARBA00022989"/>
    </source>
</evidence>